<proteinExistence type="predicted"/>
<evidence type="ECO:0000313" key="2">
    <source>
        <dbReference type="Proteomes" id="UP000034127"/>
    </source>
</evidence>
<evidence type="ECO:0008006" key="3">
    <source>
        <dbReference type="Google" id="ProtNLM"/>
    </source>
</evidence>
<dbReference type="Pfam" id="PF04977">
    <property type="entry name" value="DivIC"/>
    <property type="match status" value="1"/>
</dbReference>
<dbReference type="InterPro" id="IPR007060">
    <property type="entry name" value="FtsL/DivIC"/>
</dbReference>
<evidence type="ECO:0000313" key="1">
    <source>
        <dbReference type="EMBL" id="KKP68163.1"/>
    </source>
</evidence>
<reference evidence="1 2" key="1">
    <citation type="journal article" date="2015" name="Nature">
        <title>rRNA introns, odd ribosomes, and small enigmatic genomes across a large radiation of phyla.</title>
        <authorList>
            <person name="Brown C.T."/>
            <person name="Hug L.A."/>
            <person name="Thomas B.C."/>
            <person name="Sharon I."/>
            <person name="Castelle C.J."/>
            <person name="Singh A."/>
            <person name="Wilkins M.J."/>
            <person name="Williams K.H."/>
            <person name="Banfield J.F."/>
        </authorList>
    </citation>
    <scope>NUCLEOTIDE SEQUENCE [LARGE SCALE GENOMIC DNA]</scope>
</reference>
<protein>
    <recommendedName>
        <fullName evidence="3">Cell division protein FtsL</fullName>
    </recommendedName>
</protein>
<dbReference type="Proteomes" id="UP000034127">
    <property type="component" value="Unassembled WGS sequence"/>
</dbReference>
<comment type="caution">
    <text evidence="1">The sequence shown here is derived from an EMBL/GenBank/DDBJ whole genome shotgun (WGS) entry which is preliminary data.</text>
</comment>
<name>A0A0G0BFH0_9BACT</name>
<gene>
    <name evidence="1" type="ORF">UR63_C0005G0003</name>
</gene>
<dbReference type="AlphaFoldDB" id="A0A0G0BFH0"/>
<sequence length="111" mass="13270">MKLLKNIFIIFLMIFLFLSLVKNIVNYRSKFQFYEDIKQAFEKENKTNIELKTEIVKKKSRTEIERTIRNKLNLLKENEVALIIPPSKITPVPPTPTPLPNYLQWFKLFVK</sequence>
<accession>A0A0G0BFH0</accession>
<dbReference type="EMBL" id="LBPX01000005">
    <property type="protein sequence ID" value="KKP68163.1"/>
    <property type="molecule type" value="Genomic_DNA"/>
</dbReference>
<organism evidence="1 2">
    <name type="scientific">Candidatus Roizmanbacteria bacterium GW2011_GWC2_35_12</name>
    <dbReference type="NCBI Taxonomy" id="1618485"/>
    <lineage>
        <taxon>Bacteria</taxon>
        <taxon>Candidatus Roizmaniibacteriota</taxon>
    </lineage>
</organism>